<evidence type="ECO:0000256" key="2">
    <source>
        <dbReference type="ARBA" id="ARBA00004123"/>
    </source>
</evidence>
<dbReference type="Pfam" id="PF00867">
    <property type="entry name" value="XPG_I"/>
    <property type="match status" value="1"/>
</dbReference>
<feature type="compositionally biased region" description="Basic residues" evidence="14">
    <location>
        <begin position="1276"/>
        <end position="1288"/>
    </location>
</feature>
<evidence type="ECO:0000259" key="15">
    <source>
        <dbReference type="SMART" id="SM00484"/>
    </source>
</evidence>
<dbReference type="SMART" id="SM00726">
    <property type="entry name" value="UIM"/>
    <property type="match status" value="2"/>
</dbReference>
<keyword evidence="18" id="KW-1185">Reference proteome</keyword>
<dbReference type="Pfam" id="PF02809">
    <property type="entry name" value="UIM"/>
    <property type="match status" value="2"/>
</dbReference>
<evidence type="ECO:0000256" key="5">
    <source>
        <dbReference type="ARBA" id="ARBA00022723"/>
    </source>
</evidence>
<comment type="subcellular location">
    <subcellularLocation>
        <location evidence="2">Nucleus</location>
    </subcellularLocation>
</comment>
<evidence type="ECO:0008006" key="19">
    <source>
        <dbReference type="Google" id="ProtNLM"/>
    </source>
</evidence>
<feature type="compositionally biased region" description="Acidic residues" evidence="14">
    <location>
        <begin position="357"/>
        <end position="367"/>
    </location>
</feature>
<dbReference type="Gene3D" id="1.10.150.20">
    <property type="entry name" value="5' to 3' exonuclease, C-terminal subdomain"/>
    <property type="match status" value="1"/>
</dbReference>
<dbReference type="PRINTS" id="PR00066">
    <property type="entry name" value="XRODRMPGMNTG"/>
</dbReference>
<dbReference type="CDD" id="cd09868">
    <property type="entry name" value="PIN_XPG_RAD2"/>
    <property type="match status" value="2"/>
</dbReference>
<feature type="region of interest" description="Disordered" evidence="14">
    <location>
        <begin position="731"/>
        <end position="876"/>
    </location>
</feature>
<dbReference type="Gene3D" id="3.40.50.1010">
    <property type="entry name" value="5'-nuclease"/>
    <property type="match status" value="2"/>
</dbReference>
<dbReference type="PRINTS" id="PR00853">
    <property type="entry name" value="XPGRADSUPER"/>
</dbReference>
<feature type="domain" description="XPG-I" evidence="15">
    <location>
        <begin position="980"/>
        <end position="1049"/>
    </location>
</feature>
<dbReference type="SMART" id="SM00279">
    <property type="entry name" value="HhH2"/>
    <property type="match status" value="1"/>
</dbReference>
<keyword evidence="9" id="KW-0460">Magnesium</keyword>
<evidence type="ECO:0000256" key="4">
    <source>
        <dbReference type="ARBA" id="ARBA00022722"/>
    </source>
</evidence>
<dbReference type="InterPro" id="IPR019974">
    <property type="entry name" value="XPG_CS"/>
</dbReference>
<feature type="region of interest" description="Disordered" evidence="14">
    <location>
        <begin position="337"/>
        <end position="381"/>
    </location>
</feature>
<keyword evidence="6" id="KW-0255">Endonuclease</keyword>
<keyword evidence="4" id="KW-0540">Nuclease</keyword>
<feature type="region of interest" description="Disordered" evidence="14">
    <location>
        <begin position="1260"/>
        <end position="1357"/>
    </location>
</feature>
<feature type="compositionally biased region" description="Acidic residues" evidence="14">
    <location>
        <begin position="801"/>
        <end position="819"/>
    </location>
</feature>
<dbReference type="GO" id="GO:0046872">
    <property type="term" value="F:metal ion binding"/>
    <property type="evidence" value="ECO:0007669"/>
    <property type="project" value="UniProtKB-KW"/>
</dbReference>
<organism evidence="17 18">
    <name type="scientific">Cadophora malorum</name>
    <dbReference type="NCBI Taxonomy" id="108018"/>
    <lineage>
        <taxon>Eukaryota</taxon>
        <taxon>Fungi</taxon>
        <taxon>Dikarya</taxon>
        <taxon>Ascomycota</taxon>
        <taxon>Pezizomycotina</taxon>
        <taxon>Leotiomycetes</taxon>
        <taxon>Helotiales</taxon>
        <taxon>Ploettnerulaceae</taxon>
        <taxon>Cadophora</taxon>
    </lineage>
</organism>
<feature type="domain" description="XPG N-terminal" evidence="16">
    <location>
        <begin position="1"/>
        <end position="98"/>
    </location>
</feature>
<dbReference type="OrthoDB" id="31113at2759"/>
<dbReference type="GO" id="GO:0006289">
    <property type="term" value="P:nucleotide-excision repair"/>
    <property type="evidence" value="ECO:0007669"/>
    <property type="project" value="InterPro"/>
</dbReference>
<comment type="function">
    <text evidence="13">Single-stranded DNA endonuclease involved in excision repair of DNA damaged with UV light, bulky adducts, or cross-linking agents. Essential for the incision step of excision-repair.</text>
</comment>
<keyword evidence="10" id="KW-0234">DNA repair</keyword>
<keyword evidence="7" id="KW-0227">DNA damage</keyword>
<evidence type="ECO:0000256" key="1">
    <source>
        <dbReference type="ARBA" id="ARBA00001946"/>
    </source>
</evidence>
<dbReference type="GO" id="GO:0048256">
    <property type="term" value="F:flap endonuclease activity"/>
    <property type="evidence" value="ECO:0007669"/>
    <property type="project" value="UniProtKB-ARBA"/>
</dbReference>
<dbReference type="SMART" id="SM00485">
    <property type="entry name" value="XPGN"/>
    <property type="match status" value="1"/>
</dbReference>
<dbReference type="InterPro" id="IPR036279">
    <property type="entry name" value="5-3_exonuclease_C_sf"/>
</dbReference>
<dbReference type="PROSITE" id="PS00841">
    <property type="entry name" value="XPG_1"/>
    <property type="match status" value="1"/>
</dbReference>
<dbReference type="InterPro" id="IPR006086">
    <property type="entry name" value="XPG-I_dom"/>
</dbReference>
<keyword evidence="11" id="KW-0539">Nucleus</keyword>
<evidence type="ECO:0000256" key="7">
    <source>
        <dbReference type="ARBA" id="ARBA00022763"/>
    </source>
</evidence>
<dbReference type="CDD" id="cd09904">
    <property type="entry name" value="H3TH_XPG"/>
    <property type="match status" value="1"/>
</dbReference>
<evidence type="ECO:0000256" key="6">
    <source>
        <dbReference type="ARBA" id="ARBA00022759"/>
    </source>
</evidence>
<dbReference type="InterPro" id="IPR008918">
    <property type="entry name" value="HhH2"/>
</dbReference>
<dbReference type="Pfam" id="PF00752">
    <property type="entry name" value="XPG_N"/>
    <property type="match status" value="1"/>
</dbReference>
<evidence type="ECO:0000256" key="10">
    <source>
        <dbReference type="ARBA" id="ARBA00023204"/>
    </source>
</evidence>
<dbReference type="FunFam" id="1.10.150.20:FF:000030">
    <property type="entry name" value="Flap endonuclease GEN-like 1"/>
    <property type="match status" value="1"/>
</dbReference>
<comment type="caution">
    <text evidence="17">The sequence shown here is derived from an EMBL/GenBank/DDBJ whole genome shotgun (WGS) entry which is preliminary data.</text>
</comment>
<comment type="similarity">
    <text evidence="3">Belongs to the XPG/RAD2 endonuclease family. XPG subfamily.</text>
</comment>
<feature type="region of interest" description="Disordered" evidence="14">
    <location>
        <begin position="113"/>
        <end position="141"/>
    </location>
</feature>
<evidence type="ECO:0000313" key="18">
    <source>
        <dbReference type="Proteomes" id="UP000664132"/>
    </source>
</evidence>
<name>A0A8H7W0N8_9HELO</name>
<dbReference type="FunFam" id="3.40.50.1010:FF:000061">
    <property type="entry name" value="Single-stranded DNA endonuclease (Eurofung)"/>
    <property type="match status" value="1"/>
</dbReference>
<comment type="similarity">
    <text evidence="12">Belongs to the XPG/RAD2 endonuclease family. GEN subfamily.</text>
</comment>
<evidence type="ECO:0000256" key="9">
    <source>
        <dbReference type="ARBA" id="ARBA00022842"/>
    </source>
</evidence>
<dbReference type="InterPro" id="IPR006084">
    <property type="entry name" value="XPG/Rad2"/>
</dbReference>
<feature type="compositionally biased region" description="Basic and acidic residues" evidence="14">
    <location>
        <begin position="116"/>
        <end position="136"/>
    </location>
</feature>
<dbReference type="FunFam" id="3.40.50.1010:FF:000025">
    <property type="entry name" value="DNA repair protein RAD2"/>
    <property type="match status" value="1"/>
</dbReference>
<comment type="cofactor">
    <cofactor evidence="1">
        <name>Mg(2+)</name>
        <dbReference type="ChEBI" id="CHEBI:18420"/>
    </cofactor>
</comment>
<evidence type="ECO:0000256" key="12">
    <source>
        <dbReference type="ARBA" id="ARBA00038112"/>
    </source>
</evidence>
<dbReference type="SUPFAM" id="SSF88723">
    <property type="entry name" value="PIN domain-like"/>
    <property type="match status" value="1"/>
</dbReference>
<dbReference type="PANTHER" id="PTHR16171">
    <property type="entry name" value="DNA REPAIR PROTEIN COMPLEMENTING XP-G CELLS-RELATED"/>
    <property type="match status" value="1"/>
</dbReference>
<dbReference type="InterPro" id="IPR003903">
    <property type="entry name" value="UIM_dom"/>
</dbReference>
<dbReference type="InterPro" id="IPR029060">
    <property type="entry name" value="PIN-like_dom_sf"/>
</dbReference>
<feature type="compositionally biased region" description="Acidic residues" evidence="14">
    <location>
        <begin position="1294"/>
        <end position="1318"/>
    </location>
</feature>
<accession>A0A8H7W0N8</accession>
<evidence type="ECO:0000256" key="11">
    <source>
        <dbReference type="ARBA" id="ARBA00023242"/>
    </source>
</evidence>
<evidence type="ECO:0000256" key="13">
    <source>
        <dbReference type="ARBA" id="ARBA00053135"/>
    </source>
</evidence>
<dbReference type="InterPro" id="IPR006085">
    <property type="entry name" value="XPG_DNA_repair_N"/>
</dbReference>
<feature type="compositionally biased region" description="Basic and acidic residues" evidence="14">
    <location>
        <begin position="664"/>
        <end position="681"/>
    </location>
</feature>
<dbReference type="GO" id="GO:0003697">
    <property type="term" value="F:single-stranded DNA binding"/>
    <property type="evidence" value="ECO:0007669"/>
    <property type="project" value="InterPro"/>
</dbReference>
<feature type="region of interest" description="Disordered" evidence="14">
    <location>
        <begin position="406"/>
        <end position="456"/>
    </location>
</feature>
<reference evidence="17" key="1">
    <citation type="submission" date="2021-02" db="EMBL/GenBank/DDBJ databases">
        <title>Genome sequence Cadophora malorum strain M34.</title>
        <authorList>
            <person name="Stefanovic E."/>
            <person name="Vu D."/>
            <person name="Scully C."/>
            <person name="Dijksterhuis J."/>
            <person name="Roader J."/>
            <person name="Houbraken J."/>
        </authorList>
    </citation>
    <scope>NUCLEOTIDE SEQUENCE</scope>
    <source>
        <strain evidence="17">M34</strain>
    </source>
</reference>
<evidence type="ECO:0000256" key="3">
    <source>
        <dbReference type="ARBA" id="ARBA00005283"/>
    </source>
</evidence>
<proteinExistence type="inferred from homology"/>
<evidence type="ECO:0000259" key="16">
    <source>
        <dbReference type="SMART" id="SM00485"/>
    </source>
</evidence>
<feature type="region of interest" description="Disordered" evidence="14">
    <location>
        <begin position="556"/>
        <end position="707"/>
    </location>
</feature>
<keyword evidence="8" id="KW-0378">Hydrolase</keyword>
<dbReference type="EMBL" id="JAFJYH010000357">
    <property type="protein sequence ID" value="KAG4412750.1"/>
    <property type="molecule type" value="Genomic_DNA"/>
</dbReference>
<gene>
    <name evidence="17" type="ORF">IFR04_014117</name>
</gene>
<feature type="compositionally biased region" description="Basic and acidic residues" evidence="14">
    <location>
        <begin position="1260"/>
        <end position="1273"/>
    </location>
</feature>
<dbReference type="Proteomes" id="UP000664132">
    <property type="component" value="Unassembled WGS sequence"/>
</dbReference>
<evidence type="ECO:0000313" key="17">
    <source>
        <dbReference type="EMBL" id="KAG4412750.1"/>
    </source>
</evidence>
<dbReference type="PANTHER" id="PTHR16171:SF7">
    <property type="entry name" value="DNA REPAIR PROTEIN RAD2"/>
    <property type="match status" value="1"/>
</dbReference>
<keyword evidence="5" id="KW-0479">Metal-binding</keyword>
<sequence length="1357" mass="150777">MGVTGLWPILAPSARPTPLPTLNKKRLAVDASIWIYQFLKAVRDKEGNALRNSHVVGFFRRICKLLFFGIKPVFVFDGGAPVLKRQTIQGRKRRREGRREDAVRTAGKLLAVQMKRRGEEEEEKRKRDARRDREARAAVQEEEEVIPEGADLVYVGEMGMSSAERSKNRTFRKTDAYHLPELTNGIEGMGQPNDPRIMSAEDLEEYARQFHNGEDVNLYDFSKIDFNGEFFLSLPPGDRYNILNAARLRSRLRMGHSKEQLDGMFPDRMAFSRFQIERVRERNELTQRLMNLNGMNDLPGVGGGRIAGERGREYVLVKNEGAEGGYALGVVSTDKGVGGKDKPIDIDAMPQKVKEDSESEDEFEDVPVEGLNRLPKPSANNKLNLTYTEFQTQELAEQRRKVYAQKRRKVAPQERESSEEVPLSQLNRARVQSEDPDSLFLDQNPAAGLPHQKDPLFDEEEDDLNRAIALSLQKDGNGAESDEDDHLNRAIAMSLHRNHAPESDPEDEMDFEDVPMPEYEQKAAAEHAKPISGSGGGMIAHIVNNRANAAVVKRKAVSADPDSDSDSDMDMKAALAKARRQKAPDKRNQPVPVALNKKNPFDGPLPFESLGSIFAKKPKPVKQAEENGNANQEGEDMAGGFDNELDDDAPRELPPWLTGGDIRNQVEEQKERDRELNAEDREQADEEERQYRKAHGPIQIDSSDEDSDVEIVDAPAPNRASENLEVLVDVVEPRQPSSENSAVLVDVVESEEAPPKNTAESDVQVMDQATPETFREVAEDVRAEPPVSSIPDNRQPAVEPPAEEAEDEEVEWSDSDYGDDSTSKKVVDGDQPAGRNDASPSKSASPEFEDVEMPAPVQQPDAGSPPARSPSPLFNDAEMMDTLPAQLPQDDSFTVRERAEIDAEFDDFSDPEDEELLAQLAVEAETHAQFANTLNNRTEQETQATFEQELKALRNQQKKDRRDADEVTQVMITECQALLRLFGIPYITAPMEAEAQCAELVRLGLVDGVVTDDCDIFLFGGTRVYKNMFNSNKFVECYLSTDIEKELSLSRDQLIAIAHLLGSDYTEGLPGVGPVTAVEIISEFPTATGLQEFKEWWSTVQINGPPLNTEPTTFRKKFRRAQGTKLFLPPTFPSPAVTEAYLKPDVDSSPDSFQWGVPDLDRLREFLMATIGWTQDRTDEVLVPVIRDMNRREQEGTQANITRYFDGAVGAGVNAGGGGRDRVTSKRMKDAVGKLRAKKGGDNPLGKTFAEVGQEWAKKNDLGWTEREQEKLWGKGGKRGNGKGRGMKKTVVDLECDEAEDVDEEQVEDEAENQEEGSDGMSSEANGTSSAGKRGKGKGKAQSAKGKGTAKAKRAKV</sequence>
<dbReference type="PROSITE" id="PS00842">
    <property type="entry name" value="XPG_2"/>
    <property type="match status" value="1"/>
</dbReference>
<dbReference type="GO" id="GO:0005634">
    <property type="term" value="C:nucleus"/>
    <property type="evidence" value="ECO:0007669"/>
    <property type="project" value="UniProtKB-SubCell"/>
</dbReference>
<evidence type="ECO:0000256" key="14">
    <source>
        <dbReference type="SAM" id="MobiDB-lite"/>
    </source>
</evidence>
<feature type="compositionally biased region" description="Basic residues" evidence="14">
    <location>
        <begin position="1348"/>
        <end position="1357"/>
    </location>
</feature>
<dbReference type="InterPro" id="IPR001044">
    <property type="entry name" value="XPG/Rad2_eukaryotes"/>
</dbReference>
<protein>
    <recommendedName>
        <fullName evidence="19">PIN domain-like protein</fullName>
    </recommendedName>
</protein>
<evidence type="ECO:0000256" key="8">
    <source>
        <dbReference type="ARBA" id="ARBA00022801"/>
    </source>
</evidence>
<dbReference type="SUPFAM" id="SSF47807">
    <property type="entry name" value="5' to 3' exonuclease, C-terminal subdomain"/>
    <property type="match status" value="1"/>
</dbReference>
<dbReference type="SMART" id="SM00484">
    <property type="entry name" value="XPGI"/>
    <property type="match status" value="1"/>
</dbReference>
<feature type="compositionally biased region" description="Basic and acidic residues" evidence="14">
    <location>
        <begin position="773"/>
        <end position="783"/>
    </location>
</feature>